<feature type="domain" description="Inner membrane protein YgaP-like transmembrane" evidence="2">
    <location>
        <begin position="2"/>
        <end position="69"/>
    </location>
</feature>
<feature type="transmembrane region" description="Helical" evidence="1">
    <location>
        <begin position="46"/>
        <end position="66"/>
    </location>
</feature>
<evidence type="ECO:0000256" key="1">
    <source>
        <dbReference type="SAM" id="Phobius"/>
    </source>
</evidence>
<name>A0A3B0WDS3_9ZZZZ</name>
<evidence type="ECO:0000313" key="3">
    <source>
        <dbReference type="EMBL" id="VAW54015.1"/>
    </source>
</evidence>
<keyword evidence="1" id="KW-1133">Transmembrane helix</keyword>
<feature type="transmembrane region" description="Helical" evidence="1">
    <location>
        <begin position="7"/>
        <end position="26"/>
    </location>
</feature>
<keyword evidence="1" id="KW-0812">Transmembrane</keyword>
<organism evidence="3">
    <name type="scientific">hydrothermal vent metagenome</name>
    <dbReference type="NCBI Taxonomy" id="652676"/>
    <lineage>
        <taxon>unclassified sequences</taxon>
        <taxon>metagenomes</taxon>
        <taxon>ecological metagenomes</taxon>
    </lineage>
</organism>
<dbReference type="EMBL" id="UOFE01000036">
    <property type="protein sequence ID" value="VAW54015.1"/>
    <property type="molecule type" value="Genomic_DNA"/>
</dbReference>
<reference evidence="3" key="1">
    <citation type="submission" date="2018-06" db="EMBL/GenBank/DDBJ databases">
        <authorList>
            <person name="Zhirakovskaya E."/>
        </authorList>
    </citation>
    <scope>NUCLEOTIDE SEQUENCE</scope>
</reference>
<dbReference type="InterPro" id="IPR021309">
    <property type="entry name" value="YgaP-like_TM"/>
</dbReference>
<sequence>MCNVNGLGQFLRVILGAILIALAWFGPQTSILSFNWINLWNLGWLGIFPLLSGIAAFCPIYAVFGFNHKQSNE</sequence>
<gene>
    <name evidence="3" type="ORF">MNBD_GAMMA05-1640</name>
</gene>
<keyword evidence="1" id="KW-0472">Membrane</keyword>
<protein>
    <recommendedName>
        <fullName evidence="2">Inner membrane protein YgaP-like transmembrane domain-containing protein</fullName>
    </recommendedName>
</protein>
<dbReference type="Pfam" id="PF11127">
    <property type="entry name" value="YgaP-like_TM"/>
    <property type="match status" value="1"/>
</dbReference>
<evidence type="ECO:0000259" key="2">
    <source>
        <dbReference type="Pfam" id="PF11127"/>
    </source>
</evidence>
<proteinExistence type="predicted"/>
<dbReference type="AlphaFoldDB" id="A0A3B0WDS3"/>
<accession>A0A3B0WDS3</accession>